<dbReference type="AlphaFoldDB" id="A0A0F9N1U4"/>
<name>A0A0F9N1U4_9ZZZZ</name>
<reference evidence="2" key="1">
    <citation type="journal article" date="2015" name="Nature">
        <title>Complex archaea that bridge the gap between prokaryotes and eukaryotes.</title>
        <authorList>
            <person name="Spang A."/>
            <person name="Saw J.H."/>
            <person name="Jorgensen S.L."/>
            <person name="Zaremba-Niedzwiedzka K."/>
            <person name="Martijn J."/>
            <person name="Lind A.E."/>
            <person name="van Eijk R."/>
            <person name="Schleper C."/>
            <person name="Guy L."/>
            <person name="Ettema T.J."/>
        </authorList>
    </citation>
    <scope>NUCLEOTIDE SEQUENCE</scope>
</reference>
<feature type="transmembrane region" description="Helical" evidence="1">
    <location>
        <begin position="137"/>
        <end position="158"/>
    </location>
</feature>
<sequence>MIFMAIPTEVLQLFQILHLVGLTWGVGVATFGLLLNLISKRNPEIAPHVSKIMPYVAPFIFIALIILGVTGILRQVFFAINGVNYYVTNPLIIVKQIVVGLLVANGIFLAAKLAPKLQRLAPKGGPPSVEFVQARKMVMISSYLNVIMWYTIVVLSVIM</sequence>
<comment type="caution">
    <text evidence="2">The sequence shown here is derived from an EMBL/GenBank/DDBJ whole genome shotgun (WGS) entry which is preliminary data.</text>
</comment>
<feature type="transmembrane region" description="Helical" evidence="1">
    <location>
        <begin position="92"/>
        <end position="111"/>
    </location>
</feature>
<feature type="transmembrane region" description="Helical" evidence="1">
    <location>
        <begin position="16"/>
        <end position="38"/>
    </location>
</feature>
<evidence type="ECO:0000256" key="1">
    <source>
        <dbReference type="SAM" id="Phobius"/>
    </source>
</evidence>
<keyword evidence="1" id="KW-1133">Transmembrane helix</keyword>
<gene>
    <name evidence="2" type="ORF">LCGC14_1084380</name>
</gene>
<organism evidence="2">
    <name type="scientific">marine sediment metagenome</name>
    <dbReference type="NCBI Taxonomy" id="412755"/>
    <lineage>
        <taxon>unclassified sequences</taxon>
        <taxon>metagenomes</taxon>
        <taxon>ecological metagenomes</taxon>
    </lineage>
</organism>
<evidence type="ECO:0008006" key="3">
    <source>
        <dbReference type="Google" id="ProtNLM"/>
    </source>
</evidence>
<feature type="transmembrane region" description="Helical" evidence="1">
    <location>
        <begin position="59"/>
        <end position="80"/>
    </location>
</feature>
<dbReference type="EMBL" id="LAZR01004768">
    <property type="protein sequence ID" value="KKN05732.1"/>
    <property type="molecule type" value="Genomic_DNA"/>
</dbReference>
<protein>
    <recommendedName>
        <fullName evidence="3">Copper resistance protein D domain-containing protein</fullName>
    </recommendedName>
</protein>
<keyword evidence="1" id="KW-0472">Membrane</keyword>
<accession>A0A0F9N1U4</accession>
<evidence type="ECO:0000313" key="2">
    <source>
        <dbReference type="EMBL" id="KKN05732.1"/>
    </source>
</evidence>
<proteinExistence type="predicted"/>
<keyword evidence="1" id="KW-0812">Transmembrane</keyword>